<dbReference type="Proteomes" id="UP000187203">
    <property type="component" value="Unassembled WGS sequence"/>
</dbReference>
<keyword evidence="2" id="KW-1185">Reference proteome</keyword>
<comment type="caution">
    <text evidence="1">The sequence shown here is derived from an EMBL/GenBank/DDBJ whole genome shotgun (WGS) entry which is preliminary data.</text>
</comment>
<proteinExistence type="predicted"/>
<sequence length="45" mass="5351">MRRGKMCCVLCGENGCGKVSDEEWEDWRGSDDRLWRGSDERLWRS</sequence>
<gene>
    <name evidence="1" type="ORF">COLO4_33996</name>
</gene>
<protein>
    <submittedName>
        <fullName evidence="1">Uncharacterized protein</fullName>
    </submittedName>
</protein>
<name>A0A1R3GPA0_9ROSI</name>
<dbReference type="EMBL" id="AWUE01022022">
    <property type="protein sequence ID" value="OMO59935.1"/>
    <property type="molecule type" value="Genomic_DNA"/>
</dbReference>
<evidence type="ECO:0000313" key="1">
    <source>
        <dbReference type="EMBL" id="OMO59935.1"/>
    </source>
</evidence>
<accession>A0A1R3GPA0</accession>
<reference evidence="2" key="1">
    <citation type="submission" date="2013-09" db="EMBL/GenBank/DDBJ databases">
        <title>Corchorus olitorius genome sequencing.</title>
        <authorList>
            <person name="Alam M."/>
            <person name="Haque M.S."/>
            <person name="Islam M.S."/>
            <person name="Emdad E.M."/>
            <person name="Islam M.M."/>
            <person name="Ahmed B."/>
            <person name="Halim A."/>
            <person name="Hossen Q.M.M."/>
            <person name="Hossain M.Z."/>
            <person name="Ahmed R."/>
            <person name="Khan M.M."/>
            <person name="Islam R."/>
            <person name="Rashid M.M."/>
            <person name="Khan S.A."/>
            <person name="Rahman M.S."/>
            <person name="Alam M."/>
            <person name="Yahiya A.S."/>
            <person name="Khan M.S."/>
            <person name="Azam M.S."/>
            <person name="Haque T."/>
            <person name="Lashkar M.Z.H."/>
            <person name="Akhand A.I."/>
            <person name="Morshed G."/>
            <person name="Roy S."/>
            <person name="Uddin K.S."/>
            <person name="Rabeya T."/>
            <person name="Hossain A.S."/>
            <person name="Chowdhury A."/>
            <person name="Snigdha A.R."/>
            <person name="Mortoza M.S."/>
            <person name="Matin S.A."/>
            <person name="Hoque S.M.E."/>
            <person name="Islam M.K."/>
            <person name="Roy D.K."/>
            <person name="Haider R."/>
            <person name="Moosa M.M."/>
            <person name="Elias S.M."/>
            <person name="Hasan A.M."/>
            <person name="Jahan S."/>
            <person name="Shafiuddin M."/>
            <person name="Mahmood N."/>
            <person name="Shommy N.S."/>
        </authorList>
    </citation>
    <scope>NUCLEOTIDE SEQUENCE [LARGE SCALE GENOMIC DNA]</scope>
    <source>
        <strain evidence="2">cv. O-4</strain>
    </source>
</reference>
<organism evidence="1 2">
    <name type="scientific">Corchorus olitorius</name>
    <dbReference type="NCBI Taxonomy" id="93759"/>
    <lineage>
        <taxon>Eukaryota</taxon>
        <taxon>Viridiplantae</taxon>
        <taxon>Streptophyta</taxon>
        <taxon>Embryophyta</taxon>
        <taxon>Tracheophyta</taxon>
        <taxon>Spermatophyta</taxon>
        <taxon>Magnoliopsida</taxon>
        <taxon>eudicotyledons</taxon>
        <taxon>Gunneridae</taxon>
        <taxon>Pentapetalae</taxon>
        <taxon>rosids</taxon>
        <taxon>malvids</taxon>
        <taxon>Malvales</taxon>
        <taxon>Malvaceae</taxon>
        <taxon>Grewioideae</taxon>
        <taxon>Apeibeae</taxon>
        <taxon>Corchorus</taxon>
    </lineage>
</organism>
<evidence type="ECO:0000313" key="2">
    <source>
        <dbReference type="Proteomes" id="UP000187203"/>
    </source>
</evidence>
<dbReference type="AlphaFoldDB" id="A0A1R3GPA0"/>